<name>A0A6A6F9T0_9PEZI</name>
<feature type="transmembrane region" description="Helical" evidence="6">
    <location>
        <begin position="85"/>
        <end position="110"/>
    </location>
</feature>
<keyword evidence="8" id="KW-1185">Reference proteome</keyword>
<comment type="subcellular location">
    <subcellularLocation>
        <location evidence="1">Membrane</location>
        <topology evidence="1">Single-pass membrane protein</topology>
    </subcellularLocation>
</comment>
<sequence>MARSPSDATRFTATGPYASSTFTSAAPGATTSSRIDFGSAPANETPQQKIQRLRAAAARAKQGRETTFDKSVRIGRVWADRAHRFTALSLIGLTILSGAVATAGVTDMILHNRRKRKEWLAQKQIEHARELAIATQAASQGTATEDQVLLINRERNAREAELEKQNRPGMFKRASNWLFQDLSKEEQKGGRLGAASSSAAAAAAAAAAAGTIAQKTEFAADEVKEEARHVLQAVEDKVEQHRRQGENVPEMLVPAGGPLDRQAQVAVDNASQSGKGWVSWLTGR</sequence>
<dbReference type="InterPro" id="IPR029208">
    <property type="entry name" value="COX14"/>
</dbReference>
<dbReference type="EMBL" id="ML992682">
    <property type="protein sequence ID" value="KAF2210184.1"/>
    <property type="molecule type" value="Genomic_DNA"/>
</dbReference>
<evidence type="ECO:0000313" key="8">
    <source>
        <dbReference type="Proteomes" id="UP000799539"/>
    </source>
</evidence>
<gene>
    <name evidence="7" type="ORF">CERZMDRAFT_91192</name>
</gene>
<evidence type="ECO:0000256" key="6">
    <source>
        <dbReference type="SAM" id="Phobius"/>
    </source>
</evidence>
<keyword evidence="3 6" id="KW-1133">Transmembrane helix</keyword>
<organism evidence="7 8">
    <name type="scientific">Cercospora zeae-maydis SCOH1-5</name>
    <dbReference type="NCBI Taxonomy" id="717836"/>
    <lineage>
        <taxon>Eukaryota</taxon>
        <taxon>Fungi</taxon>
        <taxon>Dikarya</taxon>
        <taxon>Ascomycota</taxon>
        <taxon>Pezizomycotina</taxon>
        <taxon>Dothideomycetes</taxon>
        <taxon>Dothideomycetidae</taxon>
        <taxon>Mycosphaerellales</taxon>
        <taxon>Mycosphaerellaceae</taxon>
        <taxon>Cercospora</taxon>
    </lineage>
</organism>
<dbReference type="AlphaFoldDB" id="A0A6A6F9T0"/>
<reference evidence="7" key="1">
    <citation type="journal article" date="2020" name="Stud. Mycol.">
        <title>101 Dothideomycetes genomes: a test case for predicting lifestyles and emergence of pathogens.</title>
        <authorList>
            <person name="Haridas S."/>
            <person name="Albert R."/>
            <person name="Binder M."/>
            <person name="Bloem J."/>
            <person name="Labutti K."/>
            <person name="Salamov A."/>
            <person name="Andreopoulos B."/>
            <person name="Baker S."/>
            <person name="Barry K."/>
            <person name="Bills G."/>
            <person name="Bluhm B."/>
            <person name="Cannon C."/>
            <person name="Castanera R."/>
            <person name="Culley D."/>
            <person name="Daum C."/>
            <person name="Ezra D."/>
            <person name="Gonzalez J."/>
            <person name="Henrissat B."/>
            <person name="Kuo A."/>
            <person name="Liang C."/>
            <person name="Lipzen A."/>
            <person name="Lutzoni F."/>
            <person name="Magnuson J."/>
            <person name="Mondo S."/>
            <person name="Nolan M."/>
            <person name="Ohm R."/>
            <person name="Pangilinan J."/>
            <person name="Park H.-J."/>
            <person name="Ramirez L."/>
            <person name="Alfaro M."/>
            <person name="Sun H."/>
            <person name="Tritt A."/>
            <person name="Yoshinaga Y."/>
            <person name="Zwiers L.-H."/>
            <person name="Turgeon B."/>
            <person name="Goodwin S."/>
            <person name="Spatafora J."/>
            <person name="Crous P."/>
            <person name="Grigoriev I."/>
        </authorList>
    </citation>
    <scope>NUCLEOTIDE SEQUENCE</scope>
    <source>
        <strain evidence="7">SCOH1-5</strain>
    </source>
</reference>
<feature type="region of interest" description="Disordered" evidence="5">
    <location>
        <begin position="1"/>
        <end position="48"/>
    </location>
</feature>
<proteinExistence type="predicted"/>
<keyword evidence="4 6" id="KW-0472">Membrane</keyword>
<dbReference type="Pfam" id="PF14880">
    <property type="entry name" value="COX14"/>
    <property type="match status" value="1"/>
</dbReference>
<evidence type="ECO:0000256" key="5">
    <source>
        <dbReference type="SAM" id="MobiDB-lite"/>
    </source>
</evidence>
<feature type="compositionally biased region" description="Polar residues" evidence="5">
    <location>
        <begin position="1"/>
        <end position="34"/>
    </location>
</feature>
<dbReference type="OrthoDB" id="4205486at2759"/>
<dbReference type="GO" id="GO:0016020">
    <property type="term" value="C:membrane"/>
    <property type="evidence" value="ECO:0007669"/>
    <property type="project" value="UniProtKB-SubCell"/>
</dbReference>
<accession>A0A6A6F9T0</accession>
<protein>
    <submittedName>
        <fullName evidence="7">Uncharacterized protein</fullName>
    </submittedName>
</protein>
<dbReference type="Proteomes" id="UP000799539">
    <property type="component" value="Unassembled WGS sequence"/>
</dbReference>
<evidence type="ECO:0000313" key="7">
    <source>
        <dbReference type="EMBL" id="KAF2210184.1"/>
    </source>
</evidence>
<evidence type="ECO:0000256" key="2">
    <source>
        <dbReference type="ARBA" id="ARBA00022692"/>
    </source>
</evidence>
<evidence type="ECO:0000256" key="4">
    <source>
        <dbReference type="ARBA" id="ARBA00023136"/>
    </source>
</evidence>
<keyword evidence="2 6" id="KW-0812">Transmembrane</keyword>
<evidence type="ECO:0000256" key="1">
    <source>
        <dbReference type="ARBA" id="ARBA00004167"/>
    </source>
</evidence>
<evidence type="ECO:0000256" key="3">
    <source>
        <dbReference type="ARBA" id="ARBA00022989"/>
    </source>
</evidence>